<dbReference type="PANTHER" id="PTHR47980">
    <property type="entry name" value="LD44762P"/>
    <property type="match status" value="1"/>
</dbReference>
<dbReference type="InterPro" id="IPR005225">
    <property type="entry name" value="Small_GTP-bd"/>
</dbReference>
<proteinExistence type="inferred from homology"/>
<dbReference type="SMART" id="SM00176">
    <property type="entry name" value="RAN"/>
    <property type="match status" value="1"/>
</dbReference>
<dbReference type="FunFam" id="3.40.50.300:FF:001312">
    <property type="entry name" value="Ras-related protein Rab-18"/>
    <property type="match status" value="1"/>
</dbReference>
<dbReference type="CDD" id="cd01863">
    <property type="entry name" value="Rab18"/>
    <property type="match status" value="1"/>
</dbReference>
<dbReference type="Pfam" id="PF00071">
    <property type="entry name" value="Ras"/>
    <property type="match status" value="1"/>
</dbReference>
<dbReference type="SMART" id="SM00177">
    <property type="entry name" value="ARF"/>
    <property type="match status" value="1"/>
</dbReference>
<evidence type="ECO:0000256" key="1">
    <source>
        <dbReference type="ARBA" id="ARBA00006270"/>
    </source>
</evidence>
<dbReference type="NCBIfam" id="TIGR00231">
    <property type="entry name" value="small_GTP"/>
    <property type="match status" value="1"/>
</dbReference>
<dbReference type="PROSITE" id="PS51421">
    <property type="entry name" value="RAS"/>
    <property type="match status" value="1"/>
</dbReference>
<keyword evidence="5" id="KW-0653">Protein transport</keyword>
<dbReference type="PRINTS" id="PR00449">
    <property type="entry name" value="RASTRNSFRMNG"/>
</dbReference>
<keyword evidence="6" id="KW-0342">GTP-binding</keyword>
<dbReference type="AlphaFoldDB" id="A0A3P3Y805"/>
<protein>
    <submittedName>
        <fullName evidence="9">Uncharacterized protein</fullName>
    </submittedName>
</protein>
<evidence type="ECO:0000256" key="2">
    <source>
        <dbReference type="ARBA" id="ARBA00022448"/>
    </source>
</evidence>
<dbReference type="Gene3D" id="3.40.50.300">
    <property type="entry name" value="P-loop containing nucleotide triphosphate hydrolases"/>
    <property type="match status" value="1"/>
</dbReference>
<comment type="similarity">
    <text evidence="1">Belongs to the small GTPase superfamily. Rab family.</text>
</comment>
<dbReference type="Proteomes" id="UP000290189">
    <property type="component" value="Unassembled WGS sequence"/>
</dbReference>
<dbReference type="SMART" id="SM00175">
    <property type="entry name" value="RAB"/>
    <property type="match status" value="1"/>
</dbReference>
<evidence type="ECO:0000256" key="5">
    <source>
        <dbReference type="ARBA" id="ARBA00022927"/>
    </source>
</evidence>
<organism evidence="9 10">
    <name type="scientific">Plasmodiophora brassicae</name>
    <name type="common">Clubroot disease agent</name>
    <dbReference type="NCBI Taxonomy" id="37360"/>
    <lineage>
        <taxon>Eukaryota</taxon>
        <taxon>Sar</taxon>
        <taxon>Rhizaria</taxon>
        <taxon>Endomyxa</taxon>
        <taxon>Phytomyxea</taxon>
        <taxon>Plasmodiophorida</taxon>
        <taxon>Plasmodiophoridae</taxon>
        <taxon>Plasmodiophora</taxon>
    </lineage>
</organism>
<dbReference type="GO" id="GO:0005525">
    <property type="term" value="F:GTP binding"/>
    <property type="evidence" value="ECO:0007669"/>
    <property type="project" value="UniProtKB-KW"/>
</dbReference>
<dbReference type="PROSITE" id="PS51420">
    <property type="entry name" value="RHO"/>
    <property type="match status" value="1"/>
</dbReference>
<keyword evidence="3" id="KW-0488">Methylation</keyword>
<evidence type="ECO:0000256" key="6">
    <source>
        <dbReference type="ARBA" id="ARBA00023134"/>
    </source>
</evidence>
<dbReference type="PROSITE" id="PS51419">
    <property type="entry name" value="RAB"/>
    <property type="match status" value="1"/>
</dbReference>
<dbReference type="EMBL" id="OVEO01000005">
    <property type="protein sequence ID" value="SPQ96301.1"/>
    <property type="molecule type" value="Genomic_DNA"/>
</dbReference>
<keyword evidence="9" id="KW-0496">Mitochondrion</keyword>
<dbReference type="InterPro" id="IPR050305">
    <property type="entry name" value="Small_GTPase_Rab"/>
</dbReference>
<evidence type="ECO:0000313" key="10">
    <source>
        <dbReference type="Proteomes" id="UP000290189"/>
    </source>
</evidence>
<reference evidence="9 10" key="1">
    <citation type="submission" date="2018-03" db="EMBL/GenBank/DDBJ databases">
        <authorList>
            <person name="Fogelqvist J."/>
        </authorList>
    </citation>
    <scope>NUCLEOTIDE SEQUENCE [LARGE SCALE GENOMIC DNA]</scope>
</reference>
<evidence type="ECO:0000256" key="8">
    <source>
        <dbReference type="ARBA" id="ARBA00023289"/>
    </source>
</evidence>
<accession>A0A3P3Y805</accession>
<gene>
    <name evidence="9" type="ORF">PLBR_LOCUS3516</name>
</gene>
<name>A0A3P3Y805_PLABS</name>
<evidence type="ECO:0000313" key="9">
    <source>
        <dbReference type="EMBL" id="SPQ96301.1"/>
    </source>
</evidence>
<dbReference type="SMART" id="SM00174">
    <property type="entry name" value="RHO"/>
    <property type="match status" value="1"/>
</dbReference>
<dbReference type="SMART" id="SM00173">
    <property type="entry name" value="RAS"/>
    <property type="match status" value="1"/>
</dbReference>
<evidence type="ECO:0000256" key="4">
    <source>
        <dbReference type="ARBA" id="ARBA00022741"/>
    </source>
</evidence>
<keyword evidence="2" id="KW-0813">Transport</keyword>
<keyword evidence="8" id="KW-0636">Prenylation</keyword>
<dbReference type="SUPFAM" id="SSF52540">
    <property type="entry name" value="P-loop containing nucleoside triphosphate hydrolases"/>
    <property type="match status" value="1"/>
</dbReference>
<evidence type="ECO:0000256" key="7">
    <source>
        <dbReference type="ARBA" id="ARBA00023288"/>
    </source>
</evidence>
<evidence type="ECO:0000256" key="3">
    <source>
        <dbReference type="ARBA" id="ARBA00022481"/>
    </source>
</evidence>
<dbReference type="GO" id="GO:0003924">
    <property type="term" value="F:GTPase activity"/>
    <property type="evidence" value="ECO:0007669"/>
    <property type="project" value="InterPro"/>
</dbReference>
<keyword evidence="7" id="KW-0449">Lipoprotein</keyword>
<dbReference type="InterPro" id="IPR027417">
    <property type="entry name" value="P-loop_NTPase"/>
</dbReference>
<geneLocation type="mitochondrion" evidence="9"/>
<dbReference type="InterPro" id="IPR001806">
    <property type="entry name" value="Small_GTPase"/>
</dbReference>
<dbReference type="GO" id="GO:0015031">
    <property type="term" value="P:protein transport"/>
    <property type="evidence" value="ECO:0007669"/>
    <property type="project" value="UniProtKB-KW"/>
</dbReference>
<sequence>MTDGASSGYDYLFKLLLVGDSGVGKTNILLSFTGHSFETDIKSTIGVDLKLKILKLRNKTIKLTLWDTAGQERFRTLTSAYYRGAQGIVLVYDVTRRQTFQNIQEWIKEVDLYTTTDSIVKMLVGNKIDLEGERQVSKEDGRQFAKENGMLFIETSARTNVGVANAFEELVLKILDSPALTGTSFAPSGRLAITTDGGAPESSSCAC</sequence>
<keyword evidence="4" id="KW-0547">Nucleotide-binding</keyword>